<keyword evidence="2" id="KW-1185">Reference proteome</keyword>
<protein>
    <submittedName>
        <fullName evidence="1">Quinone oxidoreductase 1</fullName>
        <ecNumber evidence="1">1.6.5.5</ecNumber>
    </submittedName>
</protein>
<dbReference type="EC" id="1.6.5.5" evidence="1"/>
<gene>
    <name evidence="1" type="primary">qorA_1</name>
    <name evidence="1" type="ORF">LAUMK142_00643</name>
</gene>
<dbReference type="Gene3D" id="3.90.180.10">
    <property type="entry name" value="Medium-chain alcohol dehydrogenases, catalytic domain"/>
    <property type="match status" value="1"/>
</dbReference>
<accession>A0A498QLM7</accession>
<dbReference type="EMBL" id="UPHU01000001">
    <property type="protein sequence ID" value="VBA47181.1"/>
    <property type="molecule type" value="Genomic_DNA"/>
</dbReference>
<dbReference type="Proteomes" id="UP000268285">
    <property type="component" value="Unassembled WGS sequence"/>
</dbReference>
<dbReference type="AlphaFoldDB" id="A0A498QLM7"/>
<sequence>MTYRIAKLRDRHPDWFRDDLLELIRLLREGSIHPVVAQRIPLADARRAHELLETAAAQGKLVLIP</sequence>
<name>A0A498QLM7_9MYCO</name>
<keyword evidence="1" id="KW-0560">Oxidoreductase</keyword>
<dbReference type="GO" id="GO:0003960">
    <property type="term" value="F:quinone reductase (NADPH) activity"/>
    <property type="evidence" value="ECO:0007669"/>
    <property type="project" value="UniProtKB-EC"/>
</dbReference>
<proteinExistence type="predicted"/>
<evidence type="ECO:0000313" key="2">
    <source>
        <dbReference type="Proteomes" id="UP000268285"/>
    </source>
</evidence>
<organism evidence="1 2">
    <name type="scientific">Mycobacterium pseudokansasii</name>
    <dbReference type="NCBI Taxonomy" id="2341080"/>
    <lineage>
        <taxon>Bacteria</taxon>
        <taxon>Bacillati</taxon>
        <taxon>Actinomycetota</taxon>
        <taxon>Actinomycetes</taxon>
        <taxon>Mycobacteriales</taxon>
        <taxon>Mycobacteriaceae</taxon>
        <taxon>Mycobacterium</taxon>
    </lineage>
</organism>
<dbReference type="RefSeq" id="WP_211187886.1">
    <property type="nucleotide sequence ID" value="NZ_UPHN01000016.1"/>
</dbReference>
<evidence type="ECO:0000313" key="1">
    <source>
        <dbReference type="EMBL" id="VBA47181.1"/>
    </source>
</evidence>
<dbReference type="Pfam" id="PF13602">
    <property type="entry name" value="ADH_zinc_N_2"/>
    <property type="match status" value="1"/>
</dbReference>
<reference evidence="1 2" key="1">
    <citation type="submission" date="2018-09" db="EMBL/GenBank/DDBJ databases">
        <authorList>
            <person name="Tagini F."/>
        </authorList>
    </citation>
    <scope>NUCLEOTIDE SEQUENCE [LARGE SCALE GENOMIC DNA]</scope>
    <source>
        <strain evidence="1 2">MK142</strain>
    </source>
</reference>